<accession>A0ABT3ZD63</accession>
<name>A0ABT3ZD63_9HYPH</name>
<reference evidence="2" key="1">
    <citation type="submission" date="2022-10" db="EMBL/GenBank/DDBJ databases">
        <title>Hoeflea sp. G2-23, isolated from marine algae.</title>
        <authorList>
            <person name="Kristyanto S."/>
            <person name="Kim J.M."/>
            <person name="Jeon C.O."/>
        </authorList>
    </citation>
    <scope>NUCLEOTIDE SEQUENCE</scope>
    <source>
        <strain evidence="2">G2-23</strain>
    </source>
</reference>
<feature type="compositionally biased region" description="Basic and acidic residues" evidence="1">
    <location>
        <begin position="82"/>
        <end position="97"/>
    </location>
</feature>
<evidence type="ECO:0000313" key="2">
    <source>
        <dbReference type="EMBL" id="MCY0149739.1"/>
    </source>
</evidence>
<proteinExistence type="predicted"/>
<comment type="caution">
    <text evidence="2">The sequence shown here is derived from an EMBL/GenBank/DDBJ whole genome shotgun (WGS) entry which is preliminary data.</text>
</comment>
<organism evidence="2 3">
    <name type="scientific">Hoeflea algicola</name>
    <dbReference type="NCBI Taxonomy" id="2983763"/>
    <lineage>
        <taxon>Bacteria</taxon>
        <taxon>Pseudomonadati</taxon>
        <taxon>Pseudomonadota</taxon>
        <taxon>Alphaproteobacteria</taxon>
        <taxon>Hyphomicrobiales</taxon>
        <taxon>Rhizobiaceae</taxon>
        <taxon>Hoeflea</taxon>
    </lineage>
</organism>
<gene>
    <name evidence="2" type="ORF">OEG84_19005</name>
</gene>
<dbReference type="EMBL" id="JAOVZR010000001">
    <property type="protein sequence ID" value="MCY0149739.1"/>
    <property type="molecule type" value="Genomic_DNA"/>
</dbReference>
<sequence length="97" mass="9725">MMAWSSWCSGATTAETVAGDATTVETAAGDVTAADGDGMIEGAAGSTAETLYGNANGQGASVATTGGFATGLPEEVVDAEDPASRSDRFRFANRNRD</sequence>
<evidence type="ECO:0000256" key="1">
    <source>
        <dbReference type="SAM" id="MobiDB-lite"/>
    </source>
</evidence>
<dbReference type="Proteomes" id="UP001073227">
    <property type="component" value="Unassembled WGS sequence"/>
</dbReference>
<dbReference type="RefSeq" id="WP_267655180.1">
    <property type="nucleotide sequence ID" value="NZ_JAOVZR010000001.1"/>
</dbReference>
<evidence type="ECO:0000313" key="3">
    <source>
        <dbReference type="Proteomes" id="UP001073227"/>
    </source>
</evidence>
<protein>
    <submittedName>
        <fullName evidence="2">Uncharacterized protein</fullName>
    </submittedName>
</protein>
<keyword evidence="3" id="KW-1185">Reference proteome</keyword>
<feature type="region of interest" description="Disordered" evidence="1">
    <location>
        <begin position="74"/>
        <end position="97"/>
    </location>
</feature>